<sequence>MATSTATGGAQLSNRQRKLRERQRATLDPRRFPNQTAFRQAERRFRLGACDNPQDPWQDVVDFAQPECNDPQRRADLVELTVGYDVRQDRLASWGTGADTPKAGWSGEQVFAAPRAYGLCSVPGLIVLPGLLTPAAQRYLVQRCLRDYARSPNRTNLDAHYQIPASGVWQHYQTAAVSGVEKEATETEADSRPEKDAYATAATPAGAASAGQAAASTPLPAASQLLRKLRWTTLGYQYDWSSKQYHPEQQHPMPPDLDELMVAIVRCIDGTRPAAHSKNSDNANNDHDRPLPMHSYAAHRFRTEAGVVNFYQLRDTLTAH</sequence>
<gene>
    <name evidence="3" type="ORF">THASP1DRAFT_33829</name>
</gene>
<dbReference type="InterPro" id="IPR037151">
    <property type="entry name" value="AlkB-like_sf"/>
</dbReference>
<dbReference type="Proteomes" id="UP000271241">
    <property type="component" value="Unassembled WGS sequence"/>
</dbReference>
<evidence type="ECO:0000256" key="1">
    <source>
        <dbReference type="ARBA" id="ARBA00001954"/>
    </source>
</evidence>
<dbReference type="InterPro" id="IPR004574">
    <property type="entry name" value="Alkb"/>
</dbReference>
<proteinExistence type="predicted"/>
<reference evidence="4" key="1">
    <citation type="journal article" date="2018" name="Nat. Microbiol.">
        <title>Leveraging single-cell genomics to expand the fungal tree of life.</title>
        <authorList>
            <person name="Ahrendt S.R."/>
            <person name="Quandt C.A."/>
            <person name="Ciobanu D."/>
            <person name="Clum A."/>
            <person name="Salamov A."/>
            <person name="Andreopoulos B."/>
            <person name="Cheng J.F."/>
            <person name="Woyke T."/>
            <person name="Pelin A."/>
            <person name="Henrissat B."/>
            <person name="Reynolds N.K."/>
            <person name="Benny G.L."/>
            <person name="Smith M.E."/>
            <person name="James T.Y."/>
            <person name="Grigoriev I.V."/>
        </authorList>
    </citation>
    <scope>NUCLEOTIDE SEQUENCE [LARGE SCALE GENOMIC DNA]</scope>
    <source>
        <strain evidence="4">RSA 1356</strain>
    </source>
</reference>
<dbReference type="Gene3D" id="2.60.120.590">
    <property type="entry name" value="Alpha-ketoglutarate-dependent dioxygenase AlkB-like"/>
    <property type="match status" value="1"/>
</dbReference>
<dbReference type="EMBL" id="KZ993758">
    <property type="protein sequence ID" value="RKP04408.1"/>
    <property type="molecule type" value="Genomic_DNA"/>
</dbReference>
<feature type="compositionally biased region" description="Basic and acidic residues" evidence="2">
    <location>
        <begin position="22"/>
        <end position="31"/>
    </location>
</feature>
<dbReference type="AlphaFoldDB" id="A0A4P9XFS3"/>
<comment type="cofactor">
    <cofactor evidence="1">
        <name>Fe(2+)</name>
        <dbReference type="ChEBI" id="CHEBI:29033"/>
    </cofactor>
</comment>
<evidence type="ECO:0000313" key="3">
    <source>
        <dbReference type="EMBL" id="RKP04408.1"/>
    </source>
</evidence>
<evidence type="ECO:0008006" key="5">
    <source>
        <dbReference type="Google" id="ProtNLM"/>
    </source>
</evidence>
<dbReference type="PANTHER" id="PTHR16557">
    <property type="entry name" value="ALKYLATED DNA REPAIR PROTEIN ALKB-RELATED"/>
    <property type="match status" value="1"/>
</dbReference>
<dbReference type="GO" id="GO:0005737">
    <property type="term" value="C:cytoplasm"/>
    <property type="evidence" value="ECO:0007669"/>
    <property type="project" value="TreeGrafter"/>
</dbReference>
<feature type="compositionally biased region" description="Polar residues" evidence="2">
    <location>
        <begin position="1"/>
        <end position="14"/>
    </location>
</feature>
<name>A0A4P9XFS3_9FUNG</name>
<keyword evidence="4" id="KW-1185">Reference proteome</keyword>
<evidence type="ECO:0000313" key="4">
    <source>
        <dbReference type="Proteomes" id="UP000271241"/>
    </source>
</evidence>
<accession>A0A4P9XFS3</accession>
<feature type="region of interest" description="Disordered" evidence="2">
    <location>
        <begin position="1"/>
        <end position="32"/>
    </location>
</feature>
<protein>
    <recommendedName>
        <fullName evidence="5">Alpha-ketoglutarate-dependent dioxygenase AlkB-like domain-containing protein</fullName>
    </recommendedName>
</protein>
<dbReference type="OrthoDB" id="6614653at2759"/>
<dbReference type="SUPFAM" id="SSF51197">
    <property type="entry name" value="Clavaminate synthase-like"/>
    <property type="match status" value="1"/>
</dbReference>
<dbReference type="PANTHER" id="PTHR16557:SF2">
    <property type="entry name" value="NUCLEIC ACID DIOXYGENASE ALKBH1"/>
    <property type="match status" value="1"/>
</dbReference>
<dbReference type="GO" id="GO:0005634">
    <property type="term" value="C:nucleus"/>
    <property type="evidence" value="ECO:0007669"/>
    <property type="project" value="TreeGrafter"/>
</dbReference>
<evidence type="ECO:0000256" key="2">
    <source>
        <dbReference type="SAM" id="MobiDB-lite"/>
    </source>
</evidence>
<feature type="non-terminal residue" evidence="3">
    <location>
        <position position="320"/>
    </location>
</feature>
<organism evidence="3 4">
    <name type="scientific">Thamnocephalis sphaerospora</name>
    <dbReference type="NCBI Taxonomy" id="78915"/>
    <lineage>
        <taxon>Eukaryota</taxon>
        <taxon>Fungi</taxon>
        <taxon>Fungi incertae sedis</taxon>
        <taxon>Zoopagomycota</taxon>
        <taxon>Zoopagomycotina</taxon>
        <taxon>Zoopagomycetes</taxon>
        <taxon>Zoopagales</taxon>
        <taxon>Sigmoideomycetaceae</taxon>
        <taxon>Thamnocephalis</taxon>
    </lineage>
</organism>
<dbReference type="STRING" id="78915.A0A4P9XFS3"/>